<dbReference type="SMART" id="SM00729">
    <property type="entry name" value="Elp3"/>
    <property type="match status" value="1"/>
</dbReference>
<dbReference type="InterPro" id="IPR058240">
    <property type="entry name" value="rSAM_sf"/>
</dbReference>
<gene>
    <name evidence="7" type="primary">hemN</name>
    <name evidence="7" type="ORF">Dpo_16c00650</name>
</gene>
<comment type="caution">
    <text evidence="7">The sequence shown here is derived from an EMBL/GenBank/DDBJ whole genome shotgun (WGS) entry which is preliminary data.</text>
</comment>
<keyword evidence="7" id="KW-0560">Oxidoreductase</keyword>
<comment type="cofactor">
    <cofactor evidence="1">
        <name>[4Fe-4S] cluster</name>
        <dbReference type="ChEBI" id="CHEBI:49883"/>
    </cofactor>
</comment>
<dbReference type="SUPFAM" id="SSF102114">
    <property type="entry name" value="Radical SAM enzymes"/>
    <property type="match status" value="1"/>
</dbReference>
<dbReference type="SFLD" id="SFLDS00029">
    <property type="entry name" value="Radical_SAM"/>
    <property type="match status" value="1"/>
</dbReference>
<dbReference type="InterPro" id="IPR013785">
    <property type="entry name" value="Aldolase_TIM"/>
</dbReference>
<protein>
    <submittedName>
        <fullName evidence="7">Oxygen-independent coproporphyrinogen-III oxidase HemN</fullName>
        <ecNumber evidence="7">1.3.99.22</ecNumber>
    </submittedName>
</protein>
<dbReference type="AlphaFoldDB" id="S0FZL8"/>
<dbReference type="EC" id="1.3.99.22" evidence="7"/>
<dbReference type="OrthoDB" id="9808022at2"/>
<sequence>MLDLKPEEIPSDQELRSKVMNYLEKNSKFRQANKVLFAHPSPFYWREKDIDLNRFIEEREFLRTYKNVDKNTNLYVSIPFCLKTNPSKCGYCLFPSHDFTNYGEVEKYLMSLEKESIIYADKFDNKCNLASVYFGGGTPNILKAKDYPKLIGIVKNIFSDFPEDIEMTLEGIPALFTEKKLKSIRDCGIKRISMGVQQLNDELIKYSGRKQTKRQVLDVIGWCEKIGLELSVDLIYGWPEQNEESLLNDLKVIVDQGVKHITHYELNIAGKYCPSYFAQNLKDKIPSIEDTINLYHSSKNFLLSKGYKQLTSYDFMKDDGNDENFLFEKNVRNVLSYDNERGFVGTDMLGLGFGALNCLTGTFEKPGTIYINHIDLEKYYSCIEKDNLPFMTGYLYEDKDLKLAVLFHMIQSLCIDVKICEKLFNTNVVDDYSHIWKVLTEMGWIKIKDGNIHFINNGEFRTPLIQGLIANERKKEIEVAIS</sequence>
<evidence type="ECO:0000313" key="8">
    <source>
        <dbReference type="Proteomes" id="UP000014216"/>
    </source>
</evidence>
<dbReference type="Pfam" id="PF04055">
    <property type="entry name" value="Radical_SAM"/>
    <property type="match status" value="1"/>
</dbReference>
<dbReference type="GO" id="GO:0005737">
    <property type="term" value="C:cytoplasm"/>
    <property type="evidence" value="ECO:0007669"/>
    <property type="project" value="TreeGrafter"/>
</dbReference>
<keyword evidence="5" id="KW-0411">Iron-sulfur</keyword>
<name>S0FZL8_9BACT</name>
<dbReference type="EMBL" id="APJX01000016">
    <property type="protein sequence ID" value="EMS77412.1"/>
    <property type="molecule type" value="Genomic_DNA"/>
</dbReference>
<dbReference type="Gene3D" id="3.20.20.70">
    <property type="entry name" value="Aldolase class I"/>
    <property type="match status" value="1"/>
</dbReference>
<organism evidence="7 8">
    <name type="scientific">Desulfotignum phosphitoxidans DSM 13687</name>
    <dbReference type="NCBI Taxonomy" id="1286635"/>
    <lineage>
        <taxon>Bacteria</taxon>
        <taxon>Pseudomonadati</taxon>
        <taxon>Thermodesulfobacteriota</taxon>
        <taxon>Desulfobacteria</taxon>
        <taxon>Desulfobacterales</taxon>
        <taxon>Desulfobacteraceae</taxon>
        <taxon>Desulfotignum</taxon>
    </lineage>
</organism>
<feature type="domain" description="Radical SAM core" evidence="6">
    <location>
        <begin position="66"/>
        <end position="308"/>
    </location>
</feature>
<dbReference type="PANTHER" id="PTHR13932:SF5">
    <property type="entry name" value="RADICAL S-ADENOSYL METHIONINE DOMAIN-CONTAINING PROTEIN 1, MITOCHONDRIAL"/>
    <property type="match status" value="1"/>
</dbReference>
<dbReference type="PROSITE" id="PS51918">
    <property type="entry name" value="RADICAL_SAM"/>
    <property type="match status" value="1"/>
</dbReference>
<dbReference type="InterPro" id="IPR006638">
    <property type="entry name" value="Elp3/MiaA/NifB-like_rSAM"/>
</dbReference>
<dbReference type="GO" id="GO:0046872">
    <property type="term" value="F:metal ion binding"/>
    <property type="evidence" value="ECO:0007669"/>
    <property type="project" value="UniProtKB-KW"/>
</dbReference>
<keyword evidence="3" id="KW-0479">Metal-binding</keyword>
<evidence type="ECO:0000259" key="6">
    <source>
        <dbReference type="PROSITE" id="PS51918"/>
    </source>
</evidence>
<evidence type="ECO:0000256" key="1">
    <source>
        <dbReference type="ARBA" id="ARBA00001966"/>
    </source>
</evidence>
<evidence type="ECO:0000313" key="7">
    <source>
        <dbReference type="EMBL" id="EMS77412.1"/>
    </source>
</evidence>
<evidence type="ECO:0000256" key="4">
    <source>
        <dbReference type="ARBA" id="ARBA00023004"/>
    </source>
</evidence>
<dbReference type="GO" id="GO:0006779">
    <property type="term" value="P:porphyrin-containing compound biosynthetic process"/>
    <property type="evidence" value="ECO:0007669"/>
    <property type="project" value="TreeGrafter"/>
</dbReference>
<evidence type="ECO:0000256" key="2">
    <source>
        <dbReference type="ARBA" id="ARBA00022691"/>
    </source>
</evidence>
<dbReference type="GO" id="GO:0016491">
    <property type="term" value="F:oxidoreductase activity"/>
    <property type="evidence" value="ECO:0007669"/>
    <property type="project" value="UniProtKB-KW"/>
</dbReference>
<dbReference type="PANTHER" id="PTHR13932">
    <property type="entry name" value="COPROPORPHYRINIGEN III OXIDASE"/>
    <property type="match status" value="1"/>
</dbReference>
<accession>S0FZL8</accession>
<keyword evidence="2" id="KW-0949">S-adenosyl-L-methionine</keyword>
<evidence type="ECO:0000256" key="5">
    <source>
        <dbReference type="ARBA" id="ARBA00023014"/>
    </source>
</evidence>
<dbReference type="InterPro" id="IPR007197">
    <property type="entry name" value="rSAM"/>
</dbReference>
<proteinExistence type="predicted"/>
<dbReference type="GO" id="GO:0051539">
    <property type="term" value="F:4 iron, 4 sulfur cluster binding"/>
    <property type="evidence" value="ECO:0007669"/>
    <property type="project" value="TreeGrafter"/>
</dbReference>
<dbReference type="SFLD" id="SFLDG01065">
    <property type="entry name" value="anaerobic_coproporphyrinogen-I"/>
    <property type="match status" value="1"/>
</dbReference>
<dbReference type="Proteomes" id="UP000014216">
    <property type="component" value="Unassembled WGS sequence"/>
</dbReference>
<evidence type="ECO:0000256" key="3">
    <source>
        <dbReference type="ARBA" id="ARBA00022723"/>
    </source>
</evidence>
<keyword evidence="8" id="KW-1185">Reference proteome</keyword>
<dbReference type="RefSeq" id="WP_006968656.1">
    <property type="nucleotide sequence ID" value="NZ_APJX01000016.1"/>
</dbReference>
<reference evidence="7 8" key="1">
    <citation type="journal article" date="2013" name="Genome Announc.">
        <title>Draft Genome Sequence of Desulfotignum phosphitoxidans DSM 13687 Strain FiPS-3.</title>
        <authorList>
            <person name="Poehlein A."/>
            <person name="Daniel R."/>
            <person name="Simeonova D.D."/>
        </authorList>
    </citation>
    <scope>NUCLEOTIDE SEQUENCE [LARGE SCALE GENOMIC DNA]</scope>
    <source>
        <strain evidence="7 8">DSM 13687</strain>
    </source>
</reference>
<keyword evidence="4" id="KW-0408">Iron</keyword>
<dbReference type="InterPro" id="IPR034505">
    <property type="entry name" value="Coproporphyrinogen-III_oxidase"/>
</dbReference>